<evidence type="ECO:0000313" key="8">
    <source>
        <dbReference type="Proteomes" id="UP001357733"/>
    </source>
</evidence>
<dbReference type="RefSeq" id="WP_324618997.1">
    <property type="nucleotide sequence ID" value="NZ_JAYKOT010000003.1"/>
</dbReference>
<keyword evidence="2 5" id="KW-0812">Transmembrane</keyword>
<gene>
    <name evidence="7" type="ORF">VLK81_02670</name>
</gene>
<dbReference type="GO" id="GO:0140359">
    <property type="term" value="F:ABC-type transporter activity"/>
    <property type="evidence" value="ECO:0007669"/>
    <property type="project" value="InterPro"/>
</dbReference>
<name>A0AAW9MY12_9FIRM</name>
<comment type="subcellular location">
    <subcellularLocation>
        <location evidence="1">Membrane</location>
        <topology evidence="1">Multi-pass membrane protein</topology>
    </subcellularLocation>
</comment>
<keyword evidence="3 5" id="KW-1133">Transmembrane helix</keyword>
<feature type="transmembrane region" description="Helical" evidence="5">
    <location>
        <begin position="740"/>
        <end position="758"/>
    </location>
</feature>
<reference evidence="7 8" key="1">
    <citation type="submission" date="2024-01" db="EMBL/GenBank/DDBJ databases">
        <title>Complete genome sequence of Citroniella saccharovorans strain M6.X9, isolated from human fecal sample.</title>
        <authorList>
            <person name="Cheng G."/>
            <person name="Westerholm M."/>
            <person name="Schnurer A."/>
        </authorList>
    </citation>
    <scope>NUCLEOTIDE SEQUENCE [LARGE SCALE GENOMIC DNA]</scope>
    <source>
        <strain evidence="7 8">DSM 29873</strain>
    </source>
</reference>
<protein>
    <submittedName>
        <fullName evidence="7">ABC transporter permease subunit</fullName>
    </submittedName>
</protein>
<feature type="transmembrane region" description="Helical" evidence="5">
    <location>
        <begin position="366"/>
        <end position="387"/>
    </location>
</feature>
<dbReference type="PANTHER" id="PTHR37305">
    <property type="entry name" value="INTEGRAL MEMBRANE PROTEIN-RELATED"/>
    <property type="match status" value="1"/>
</dbReference>
<evidence type="ECO:0000256" key="4">
    <source>
        <dbReference type="ARBA" id="ARBA00023136"/>
    </source>
</evidence>
<dbReference type="PANTHER" id="PTHR37305:SF1">
    <property type="entry name" value="MEMBRANE PROTEIN"/>
    <property type="match status" value="1"/>
</dbReference>
<comment type="caution">
    <text evidence="7">The sequence shown here is derived from an EMBL/GenBank/DDBJ whole genome shotgun (WGS) entry which is preliminary data.</text>
</comment>
<keyword evidence="8" id="KW-1185">Reference proteome</keyword>
<keyword evidence="4 5" id="KW-0472">Membrane</keyword>
<feature type="transmembrane region" description="Helical" evidence="5">
    <location>
        <begin position="792"/>
        <end position="814"/>
    </location>
</feature>
<evidence type="ECO:0000313" key="7">
    <source>
        <dbReference type="EMBL" id="MEB3428937.1"/>
    </source>
</evidence>
<feature type="transmembrane region" description="Helical" evidence="5">
    <location>
        <begin position="713"/>
        <end position="733"/>
    </location>
</feature>
<evidence type="ECO:0000259" key="6">
    <source>
        <dbReference type="Pfam" id="PF12698"/>
    </source>
</evidence>
<proteinExistence type="predicted"/>
<dbReference type="Pfam" id="PF12679">
    <property type="entry name" value="ABC2_membrane_2"/>
    <property type="match status" value="1"/>
</dbReference>
<feature type="domain" description="ABC-2 type transporter transmembrane" evidence="6">
    <location>
        <begin position="115"/>
        <end position="334"/>
    </location>
</feature>
<feature type="transmembrane region" description="Helical" evidence="5">
    <location>
        <begin position="303"/>
        <end position="321"/>
    </location>
</feature>
<feature type="transmembrane region" description="Helical" evidence="5">
    <location>
        <begin position="647"/>
        <end position="670"/>
    </location>
</feature>
<feature type="transmembrane region" description="Helical" evidence="5">
    <location>
        <begin position="268"/>
        <end position="296"/>
    </location>
</feature>
<feature type="transmembrane region" description="Helical" evidence="5">
    <location>
        <begin position="412"/>
        <end position="437"/>
    </location>
</feature>
<accession>A0AAW9MY12</accession>
<feature type="transmembrane region" description="Helical" evidence="5">
    <location>
        <begin position="175"/>
        <end position="194"/>
    </location>
</feature>
<dbReference type="Proteomes" id="UP001357733">
    <property type="component" value="Unassembled WGS sequence"/>
</dbReference>
<feature type="transmembrane region" description="Helical" evidence="5">
    <location>
        <begin position="600"/>
        <end position="620"/>
    </location>
</feature>
<dbReference type="AlphaFoldDB" id="A0AAW9MY12"/>
<evidence type="ECO:0000256" key="3">
    <source>
        <dbReference type="ARBA" id="ARBA00022989"/>
    </source>
</evidence>
<feature type="transmembrane region" description="Helical" evidence="5">
    <location>
        <begin position="215"/>
        <end position="248"/>
    </location>
</feature>
<dbReference type="EMBL" id="JAYKOT010000003">
    <property type="protein sequence ID" value="MEB3428937.1"/>
    <property type="molecule type" value="Genomic_DNA"/>
</dbReference>
<evidence type="ECO:0000256" key="1">
    <source>
        <dbReference type="ARBA" id="ARBA00004141"/>
    </source>
</evidence>
<dbReference type="Pfam" id="PF12698">
    <property type="entry name" value="ABC2_membrane_3"/>
    <property type="match status" value="1"/>
</dbReference>
<organism evidence="7 8">
    <name type="scientific">Citroniella saccharovorans</name>
    <dbReference type="NCBI Taxonomy" id="2053367"/>
    <lineage>
        <taxon>Bacteria</taxon>
        <taxon>Bacillati</taxon>
        <taxon>Bacillota</taxon>
        <taxon>Tissierellia</taxon>
        <taxon>Tissierellales</taxon>
        <taxon>Peptoniphilaceae</taxon>
        <taxon>Citroniella</taxon>
    </lineage>
</organism>
<dbReference type="GO" id="GO:0005886">
    <property type="term" value="C:plasma membrane"/>
    <property type="evidence" value="ECO:0007669"/>
    <property type="project" value="UniProtKB-SubCell"/>
</dbReference>
<sequence>MIKFEFTKVWKKKYILLLIILAFLLAGQSLSVIKSKGGIFHLNEKQMYDREFYLNTLTQRLSDTINLSDEDFKNLSTLAVEKDINMMMLKSELYSDSMDESDIYKLRDITIEYGKEMENIIKDYKLSIPKDMQKAIEWNNFEDELMKKYNTALFTGPSSMHALSPFRILIGSSKTIFGVIPIIFFMILTIMMVSKEKLDGSLLLSKTMPVSREKVIFSKLFVILFLALLYSILAIIFSLVLSSLSGYYWLNGHLDIYRVFKASDAKRYYLAFELLIRIVIGFLIMILFFSSIALLISNRIKNYFTSIVILSSLLLIISVLTRTFESFRLFINPIYSLSFKDNILGFVNFSRGENFNQQSYVYSKDIIYYLNYFLLSIIITLVSTLNLQGSKATYKEKNYDSKSIFKFEYVKLIRNTAASSIFISIVCVFSVLFFISFAEDLKLKDSYENSNSSADYFASKLENAKDNARLNQVDLDDETKTFVKDIRKYEKLYKDALNANKYISEKNGKDYYKLKMTEFLDDEFAGGEVIKDKHVTPFSINESVALYNYLSDNNIKPYLLSDNFFLSSFETLVKDYYNYLEDNINSHSASYIPRRIERTYPVDLIVIVLISLLSLGAYSFDKENGNQIELLYTQPATRKKYHINKTLASFLVGLLGLGIIFLLIFILGFITEGMGDIDFPVVEYLRDANLETIAIGEPYFKIIPIWKYNLRLIISYIFQIAFLASLGSLISIFVKEKIKVVGLSLGITGLIIYLQNLIKSPIKIISPFTHMNASKIANGSMIVKSGLKTNNIFISLIVLSAWTVLLLVVGIKIAEKREVK</sequence>
<dbReference type="InterPro" id="IPR013525">
    <property type="entry name" value="ABC2_TM"/>
</dbReference>
<evidence type="ECO:0000256" key="5">
    <source>
        <dbReference type="SAM" id="Phobius"/>
    </source>
</evidence>
<evidence type="ECO:0000256" key="2">
    <source>
        <dbReference type="ARBA" id="ARBA00022692"/>
    </source>
</evidence>